<keyword evidence="2" id="KW-0812">Transmembrane</keyword>
<name>A0A5E3ZX64_9ACTN</name>
<keyword evidence="5" id="KW-1185">Reference proteome</keyword>
<reference evidence="4 5" key="1">
    <citation type="submission" date="2019-04" db="EMBL/GenBank/DDBJ databases">
        <authorList>
            <person name="Seth-Smith MB H."/>
            <person name="Seth-Smith H."/>
        </authorList>
    </citation>
    <scope>NUCLEOTIDE SEQUENCE [LARGE SCALE GENOMIC DNA]</scope>
    <source>
        <strain evidence="4">USB-603019</strain>
    </source>
</reference>
<evidence type="ECO:0000259" key="3">
    <source>
        <dbReference type="Pfam" id="PF13845"/>
    </source>
</evidence>
<feature type="compositionally biased region" description="Basic residues" evidence="1">
    <location>
        <begin position="1"/>
        <end position="27"/>
    </location>
</feature>
<gene>
    <name evidence="4" type="ORF">LC603019_00811</name>
</gene>
<keyword evidence="2" id="KW-1133">Transmembrane helix</keyword>
<evidence type="ECO:0000256" key="2">
    <source>
        <dbReference type="SAM" id="Phobius"/>
    </source>
</evidence>
<proteinExistence type="predicted"/>
<organism evidence="4 5">
    <name type="scientific">Lawsonella clevelandensis</name>
    <dbReference type="NCBI Taxonomy" id="1528099"/>
    <lineage>
        <taxon>Bacteria</taxon>
        <taxon>Bacillati</taxon>
        <taxon>Actinomycetota</taxon>
        <taxon>Actinomycetes</taxon>
        <taxon>Mycobacteriales</taxon>
        <taxon>Lawsonellaceae</taxon>
        <taxon>Lawsonella</taxon>
    </lineage>
</organism>
<feature type="region of interest" description="Disordered" evidence="1">
    <location>
        <begin position="354"/>
        <end position="391"/>
    </location>
</feature>
<dbReference type="Pfam" id="PF13845">
    <property type="entry name" value="Septum_form"/>
    <property type="match status" value="1"/>
</dbReference>
<dbReference type="AlphaFoldDB" id="A0A5E3ZX64"/>
<keyword evidence="2" id="KW-0472">Membrane</keyword>
<dbReference type="Proteomes" id="UP000324288">
    <property type="component" value="Chromosome"/>
</dbReference>
<dbReference type="InterPro" id="IPR026004">
    <property type="entry name" value="Septum_form"/>
</dbReference>
<accession>A0A5E3ZX64</accession>
<protein>
    <submittedName>
        <fullName evidence="4">Putative membrane protein</fullName>
    </submittedName>
</protein>
<feature type="transmembrane region" description="Helical" evidence="2">
    <location>
        <begin position="58"/>
        <end position="80"/>
    </location>
</feature>
<dbReference type="EMBL" id="LR584267">
    <property type="protein sequence ID" value="VHO00520.1"/>
    <property type="molecule type" value="Genomic_DNA"/>
</dbReference>
<evidence type="ECO:0000313" key="5">
    <source>
        <dbReference type="Proteomes" id="UP000324288"/>
    </source>
</evidence>
<evidence type="ECO:0000313" key="4">
    <source>
        <dbReference type="EMBL" id="VHO00520.1"/>
    </source>
</evidence>
<sequence length="391" mass="42197">MGVMARSHKNGARADKHKNRQHTRSPRKLLSAAETAGMFADQQGDGTAAPARWSRRRWLITVAAVVVGAILVALLINLTVDKTTRHPNKLSVAGAVQAGPEFAHASMGSCLNWNDKNPGDQISSLEEVPCEDNHRFEVAGIIDLTMYPSQRFGENADPLSAEQVESLRLGVCRPLVDSYLPQGLDPAGRFRVGLLHPDVGAWKNGDRTLVCGIEATNTASPEFSGKVGKQDQSVSWANGACVYVNPERRYDVQEVDCRNPHMMEIVGTVDLAATFGDRLPSKKAQNAYSEKQCVALATSYMGGPNQLRNTTLTVLWSRVSLAGWNAGSRKVTCSLAKSGKNGFATLEGSAKGAFTIDGNKPRKPSKLPPRGNQQLPDMSNDPLLENSVPGL</sequence>
<evidence type="ECO:0000256" key="1">
    <source>
        <dbReference type="SAM" id="MobiDB-lite"/>
    </source>
</evidence>
<feature type="domain" description="Septum formation-related" evidence="3">
    <location>
        <begin position="108"/>
        <end position="333"/>
    </location>
</feature>
<feature type="region of interest" description="Disordered" evidence="1">
    <location>
        <begin position="1"/>
        <end position="28"/>
    </location>
</feature>